<dbReference type="EMBL" id="LDAU01000110">
    <property type="protein sequence ID" value="KRX05236.1"/>
    <property type="molecule type" value="Genomic_DNA"/>
</dbReference>
<organism evidence="2 3">
    <name type="scientific">Pseudocohnilembus persalinus</name>
    <name type="common">Ciliate</name>
    <dbReference type="NCBI Taxonomy" id="266149"/>
    <lineage>
        <taxon>Eukaryota</taxon>
        <taxon>Sar</taxon>
        <taxon>Alveolata</taxon>
        <taxon>Ciliophora</taxon>
        <taxon>Intramacronucleata</taxon>
        <taxon>Oligohymenophorea</taxon>
        <taxon>Scuticociliatia</taxon>
        <taxon>Philasterida</taxon>
        <taxon>Pseudocohnilembidae</taxon>
        <taxon>Pseudocohnilembus</taxon>
    </lineage>
</organism>
<feature type="region of interest" description="Disordered" evidence="1">
    <location>
        <begin position="37"/>
        <end position="73"/>
    </location>
</feature>
<dbReference type="AlphaFoldDB" id="A0A0V0QSN3"/>
<evidence type="ECO:0000256" key="1">
    <source>
        <dbReference type="SAM" id="MobiDB-lite"/>
    </source>
</evidence>
<evidence type="ECO:0000313" key="2">
    <source>
        <dbReference type="EMBL" id="KRX05236.1"/>
    </source>
</evidence>
<dbReference type="Proteomes" id="UP000054937">
    <property type="component" value="Unassembled WGS sequence"/>
</dbReference>
<evidence type="ECO:0000313" key="3">
    <source>
        <dbReference type="Proteomes" id="UP000054937"/>
    </source>
</evidence>
<name>A0A0V0QSN3_PSEPJ</name>
<feature type="compositionally biased region" description="Basic and acidic residues" evidence="1">
    <location>
        <begin position="45"/>
        <end position="67"/>
    </location>
</feature>
<reference evidence="2 3" key="1">
    <citation type="journal article" date="2015" name="Sci. Rep.">
        <title>Genome of the facultative scuticociliatosis pathogen Pseudocohnilembus persalinus provides insight into its virulence through horizontal gene transfer.</title>
        <authorList>
            <person name="Xiong J."/>
            <person name="Wang G."/>
            <person name="Cheng J."/>
            <person name="Tian M."/>
            <person name="Pan X."/>
            <person name="Warren A."/>
            <person name="Jiang C."/>
            <person name="Yuan D."/>
            <person name="Miao W."/>
        </authorList>
    </citation>
    <scope>NUCLEOTIDE SEQUENCE [LARGE SCALE GENOMIC DNA]</scope>
    <source>
        <strain evidence="2">36N120E</strain>
    </source>
</reference>
<protein>
    <submittedName>
        <fullName evidence="2">Uncharacterized protein</fullName>
    </submittedName>
</protein>
<sequence length="302" mass="35436">MTFVEFLQKFKKPIIITSGSLLALAGVLYFMPVEEQQKNNQQKENNSKEEQSIEELRNSQRFQRDGKPLSPEEEQQKIDAIAQTLQLKRALQSDIKLEYNDNGLLSLNSIKVIQHRSVMIGLKKLMSVHEELIKIRQSKYDDLLLFFQLTNKLYEFYFQTLNSSLLTVVTLLEVNEELFTKSKQYYEQTQQLRPNYLRDITWHFMAEELSKKQMTIDEYANYLQIQIDNIPEQLELINKDEKLKAIDPKAKKLFINGRVDDYAFQKTGFSDCDAIKALRENSKDERIAKLLQQRTETLGNCC</sequence>
<keyword evidence="3" id="KW-1185">Reference proteome</keyword>
<dbReference type="InParanoid" id="A0A0V0QSN3"/>
<gene>
    <name evidence="2" type="ORF">PPERSA_06870</name>
</gene>
<comment type="caution">
    <text evidence="2">The sequence shown here is derived from an EMBL/GenBank/DDBJ whole genome shotgun (WGS) entry which is preliminary data.</text>
</comment>
<accession>A0A0V0QSN3</accession>
<proteinExistence type="predicted"/>